<comment type="caution">
    <text evidence="1">The sequence shown here is derived from an EMBL/GenBank/DDBJ whole genome shotgun (WGS) entry which is preliminary data.</text>
</comment>
<sequence length="933" mass="104000">MSGKDKWVRRFSVDETARHKNGFTIYKITSVLFPIESPEAVSVVAVWKRYSDVQRLLRAVLALHAGLHLRGPRCRPMPKTSYFRRFQKEVIEERAKAIKRVLEFIAEHRLLFTSMEFDHFMQSGYPAPLPLPSRGGGVIDAIRSALHLPIEDTPPLEYQTDDDDRTPHHTPTAATTQPQPSTDETDFTAIPQIPIYEAANVERPPLSPAMSLESVEDLNDALYDEISKITIEKRSAVKKKQTLPDLIIFDEPSCSNFEDYHNMPRTSDATSLTSTSETRSSSRLSVYSKQSASLSNVESKTRTEDSYIFEAGYLLNLAARCEDARDYQRAFECYKSGIEKMLIGVQSDTDPQRRALIKEKTNKYLAYAEDIYKNHLCNDEETLIPPRPSRLHCPVPLSMLRRPYEDLALYRVLAVLADTMMLVLHKGEQACYAMKVVQKIPNNLTEFDEYFLQRTNETRQLVLPTSIPYMVPLHSYIETNSLIFLILTYAPGEKLIDYIKNYVKSAPQTPARELNLENVFCEPLKKDNSEVECDIKVNVESESEQSVDEIVKNSQRLLENVDKVLHEKGEVEEVKIEVEGEAEDSGALSRGVLPPSALRAWAAQLLTAIDSLHHAGLVCRAGLSRGVLPPSALRAWAAQLLTAIDSLHHAGLVCRAGLVAGSAAAVRPARVGRAAADRHRQPAPRRPRLQVHNNNNSNVLERGLSRGVLPPSALRAWAAQLLTAIDSLHHAGLVCSNVLERGLSRGVLPPSALRAWAAQLLTAIDSLHHAGLVCRDLNPSNILLSDGGQVILTYFVGRPPAACLSQLARCAARQAPDLYAAPELYQALCAGHEDRDPPSPAGETCDYWSFGAIMYELICGFPLSYYHKSVFTSHTVLVLPEDLSVEVESLLTQLLTYDPAERLGRGGVDEIKNHPYFKQIDWAAVLDAWIVPG</sequence>
<proteinExistence type="predicted"/>
<keyword evidence="2" id="KW-1185">Reference proteome</keyword>
<evidence type="ECO:0000313" key="2">
    <source>
        <dbReference type="Proteomes" id="UP001064048"/>
    </source>
</evidence>
<dbReference type="EMBL" id="CM046122">
    <property type="protein sequence ID" value="KAI8423887.1"/>
    <property type="molecule type" value="Genomic_DNA"/>
</dbReference>
<dbReference type="Proteomes" id="UP001064048">
    <property type="component" value="Chromosome 22"/>
</dbReference>
<gene>
    <name evidence="1" type="ORF">MSG28_012886</name>
</gene>
<reference evidence="1 2" key="1">
    <citation type="journal article" date="2022" name="Genome Biol. Evol.">
        <title>The Spruce Budworm Genome: Reconstructing the Evolutionary History of Antifreeze Proteins.</title>
        <authorList>
            <person name="Beliveau C."/>
            <person name="Gagne P."/>
            <person name="Picq S."/>
            <person name="Vernygora O."/>
            <person name="Keeling C.I."/>
            <person name="Pinkney K."/>
            <person name="Doucet D."/>
            <person name="Wen F."/>
            <person name="Johnston J.S."/>
            <person name="Maaroufi H."/>
            <person name="Boyle B."/>
            <person name="Laroche J."/>
            <person name="Dewar K."/>
            <person name="Juretic N."/>
            <person name="Blackburn G."/>
            <person name="Nisole A."/>
            <person name="Brunet B."/>
            <person name="Brandao M."/>
            <person name="Lumley L."/>
            <person name="Duan J."/>
            <person name="Quan G."/>
            <person name="Lucarotti C.J."/>
            <person name="Roe A.D."/>
            <person name="Sperling F.A.H."/>
            <person name="Levesque R.C."/>
            <person name="Cusson M."/>
        </authorList>
    </citation>
    <scope>NUCLEOTIDE SEQUENCE [LARGE SCALE GENOMIC DNA]</scope>
    <source>
        <strain evidence="1">Glfc:IPQL:Cfum</strain>
    </source>
</reference>
<accession>A0ACC0JIF2</accession>
<name>A0ACC0JIF2_CHOFU</name>
<evidence type="ECO:0000313" key="1">
    <source>
        <dbReference type="EMBL" id="KAI8423887.1"/>
    </source>
</evidence>
<protein>
    <submittedName>
        <fullName evidence="1">Uncharacterized protein</fullName>
    </submittedName>
</protein>
<organism evidence="1 2">
    <name type="scientific">Choristoneura fumiferana</name>
    <name type="common">Spruce budworm moth</name>
    <name type="synonym">Archips fumiferana</name>
    <dbReference type="NCBI Taxonomy" id="7141"/>
    <lineage>
        <taxon>Eukaryota</taxon>
        <taxon>Metazoa</taxon>
        <taxon>Ecdysozoa</taxon>
        <taxon>Arthropoda</taxon>
        <taxon>Hexapoda</taxon>
        <taxon>Insecta</taxon>
        <taxon>Pterygota</taxon>
        <taxon>Neoptera</taxon>
        <taxon>Endopterygota</taxon>
        <taxon>Lepidoptera</taxon>
        <taxon>Glossata</taxon>
        <taxon>Ditrysia</taxon>
        <taxon>Tortricoidea</taxon>
        <taxon>Tortricidae</taxon>
        <taxon>Tortricinae</taxon>
        <taxon>Choristoneura</taxon>
    </lineage>
</organism>